<dbReference type="KEGG" id="cao:Celal_0864"/>
<protein>
    <recommendedName>
        <fullName evidence="2">DUF5060 domain-containing protein</fullName>
    </recommendedName>
</protein>
<feature type="signal peptide" evidence="1">
    <location>
        <begin position="1"/>
        <end position="20"/>
    </location>
</feature>
<evidence type="ECO:0000256" key="1">
    <source>
        <dbReference type="SAM" id="SignalP"/>
    </source>
</evidence>
<dbReference type="InterPro" id="IPR013783">
    <property type="entry name" value="Ig-like_fold"/>
</dbReference>
<dbReference type="OrthoDB" id="266054at2"/>
<dbReference type="STRING" id="688270.Celal_0864"/>
<proteinExistence type="predicted"/>
<dbReference type="AlphaFoldDB" id="E6X3N8"/>
<evidence type="ECO:0000313" key="3">
    <source>
        <dbReference type="EMBL" id="ADV48191.1"/>
    </source>
</evidence>
<keyword evidence="4" id="KW-1185">Reference proteome</keyword>
<gene>
    <name evidence="3" type="ordered locus">Celal_0864</name>
</gene>
<dbReference type="InterPro" id="IPR032260">
    <property type="entry name" value="DUF5060"/>
</dbReference>
<evidence type="ECO:0000259" key="2">
    <source>
        <dbReference type="Pfam" id="PF16586"/>
    </source>
</evidence>
<dbReference type="Pfam" id="PF16586">
    <property type="entry name" value="DUF5060"/>
    <property type="match status" value="1"/>
</dbReference>
<feature type="domain" description="DUF5060" evidence="2">
    <location>
        <begin position="31"/>
        <end position="113"/>
    </location>
</feature>
<feature type="chain" id="PRO_5003212717" description="DUF5060 domain-containing protein" evidence="1">
    <location>
        <begin position="21"/>
        <end position="819"/>
    </location>
</feature>
<dbReference type="RefSeq" id="WP_013549680.1">
    <property type="nucleotide sequence ID" value="NC_014934.1"/>
</dbReference>
<dbReference type="EMBL" id="CP002453">
    <property type="protein sequence ID" value="ADV48191.1"/>
    <property type="molecule type" value="Genomic_DNA"/>
</dbReference>
<organism evidence="3 4">
    <name type="scientific">Cellulophaga algicola (strain DSM 14237 / IC166 / ACAM 630)</name>
    <dbReference type="NCBI Taxonomy" id="688270"/>
    <lineage>
        <taxon>Bacteria</taxon>
        <taxon>Pseudomonadati</taxon>
        <taxon>Bacteroidota</taxon>
        <taxon>Flavobacteriia</taxon>
        <taxon>Flavobacteriales</taxon>
        <taxon>Flavobacteriaceae</taxon>
        <taxon>Cellulophaga</taxon>
    </lineage>
</organism>
<name>E6X3N8_CELAD</name>
<keyword evidence="1" id="KW-0732">Signal</keyword>
<dbReference type="eggNOG" id="COG5492">
    <property type="taxonomic scope" value="Bacteria"/>
</dbReference>
<dbReference type="Gene3D" id="3.20.20.80">
    <property type="entry name" value="Glycosidases"/>
    <property type="match status" value="1"/>
</dbReference>
<dbReference type="Gene3D" id="2.60.40.10">
    <property type="entry name" value="Immunoglobulins"/>
    <property type="match status" value="1"/>
</dbReference>
<dbReference type="Gene3D" id="2.60.120.1620">
    <property type="match status" value="1"/>
</dbReference>
<reference evidence="3 4" key="1">
    <citation type="journal article" date="2010" name="Stand. Genomic Sci.">
        <title>Complete genome sequence of Cellulophaga algicola type strain (IC166).</title>
        <authorList>
            <person name="Abt B."/>
            <person name="Lu M."/>
            <person name="Misra M."/>
            <person name="Han C."/>
            <person name="Nolan M."/>
            <person name="Lucas S."/>
            <person name="Hammon N."/>
            <person name="Deshpande S."/>
            <person name="Cheng J.F."/>
            <person name="Tapia R."/>
            <person name="Goodwin L."/>
            <person name="Pitluck S."/>
            <person name="Liolios K."/>
            <person name="Pagani I."/>
            <person name="Ivanova N."/>
            <person name="Mavromatis K."/>
            <person name="Ovchinikova G."/>
            <person name="Pati A."/>
            <person name="Chen A."/>
            <person name="Palaniappan K."/>
            <person name="Land M."/>
            <person name="Hauser L."/>
            <person name="Chang Y.J."/>
            <person name="Jeffries C.D."/>
            <person name="Detter J.C."/>
            <person name="Brambilla E."/>
            <person name="Rohde M."/>
            <person name="Tindall B.J."/>
            <person name="Goker M."/>
            <person name="Woyke T."/>
            <person name="Bristow J."/>
            <person name="Eisen J.A."/>
            <person name="Markowitz V."/>
            <person name="Hugenholtz P."/>
            <person name="Kyrpides N.C."/>
            <person name="Klenk H.P."/>
            <person name="Lapidus A."/>
        </authorList>
    </citation>
    <scope>NUCLEOTIDE SEQUENCE [LARGE SCALE GENOMIC DNA]</scope>
    <source>
        <strain evidence="4">DSM 14237 / IC166 / ACAM 630</strain>
    </source>
</reference>
<dbReference type="HOGENOM" id="CLU_014102_0_0_10"/>
<evidence type="ECO:0000313" key="4">
    <source>
        <dbReference type="Proteomes" id="UP000008634"/>
    </source>
</evidence>
<accession>E6X3N8</accession>
<sequence length="819" mass="91976">MKLYNCVFVYFLLCAFAVQSQTNEVQISGNLEKYNKIILSFSGTELSENDAENPFLNYRLDVTFRNKDHVLVVPGYYAADGNASETGAAEGKAWNVIFRPDAVGTWTYKVSFKKGKNIAIASSGAAGTPIDFDGLNGSLEVLDVKDKTSEAAKGRLHYTGERYLRYTETKKAFLKVGAGSPENFLGYSGFDQTPATHEYAPHAKDWNSGDPTWQNGKGKNIIGALNYLASKGMNSVFFLTMNVQGDGKDVWPWIDENERYRFDCSKLDQWEIVFDHMDEKGLMLHMVLQETENELLLDIGQLGVQRKLYLREMIARFGHHLKVTWNLGEENGSVYWSPKGQDDKDRSAMAGYLAEVDPYGNFITLHSHSIPKEQDEILNPLLGYSFLEGSSVQIHDPKLAHETTVKWVDKSAEHGKQWVVSIDEIGPADHGALPDAEDPAHDDIRNHVLWGNLMAGGAGVEWYFGYKHAHMDLNCEDWRSRENLWNQSKIAIDFFNEQLPFEAMKAQDTLTSNLEDYVLAKENELYAIYLPKSTAVKLRLPASGDSYSILWFDAKNGGALKKGSKSKIKAAGETAIGMPPSDSGDWVAIVKNTKKTKNDDSLASLPSKFSNLDEVSAFEENKGFLEVEAEHFHYTSNQNTARDWKVIAYEQSNFIVDKQEQKALESASGKAYIKAYPDTRITHDDELIIGENFFPESGTGGIVSYKVKINTPGKYFIWASTFSTGTEDNGVHVGINGIWPESGARIQWCDGKNQWQWSSAQRQEDNHCGVPNTIFLEFSKPGDYVVSFAMREDGFKLDRWILTNNANFTPQIIPELQNE</sequence>
<dbReference type="Proteomes" id="UP000008634">
    <property type="component" value="Chromosome"/>
</dbReference>